<evidence type="ECO:0000313" key="4">
    <source>
        <dbReference type="Proteomes" id="UP001596174"/>
    </source>
</evidence>
<name>A0ABW1FYL1_9ACTN</name>
<comment type="caution">
    <text evidence="3">The sequence shown here is derived from an EMBL/GenBank/DDBJ whole genome shotgun (WGS) entry which is preliminary data.</text>
</comment>
<dbReference type="PROSITE" id="PS51318">
    <property type="entry name" value="TAT"/>
    <property type="match status" value="1"/>
</dbReference>
<feature type="domain" description="N,N-dimethylformamidase beta subunit-like C-terminal" evidence="2">
    <location>
        <begin position="118"/>
        <end position="479"/>
    </location>
</feature>
<sequence length="529" mass="56646">MENVPNESPNDGQESPRGPRRRSVLAAGAVGAAGAALGLSACDDGGAKPASQAASPHGAAAGTAASSVQAENDLPGDPTWRIRRTGPEEAIQGYTDRVSALPGEDVVLHVSTTAPKFTVSAYRVGWYGGTQARLVWRSEAQPGQRQAAPKVEGRTRTVRAHWKPSLTLSTGSWPAGAYLLRLDAVGGQGQRFVPLILRSSSARGKTLIMHGAATWQAYNTWGGYSLYQGQNGAYASRALAVSFDRPYPDSGAEKFLVYERALVVLAERLGIPLAYTTGIDVHADPSILQGAVALLSPGHDEYWSPQQRAAVAKARDTGSNVAFLGANTCFRRVRFEDGGRTVVCYKTDYRDDPAYWHDRALTTTDFRSGPAPDPESSLTGVFYEGYPTDAPYVVHNADHWLFAGTGVKAGDSFKHLVGVEYDRVTPSAPTPRPIEVLAHSPLVCNGNHSHSDTAYYTARSGAGVFAVGTMRWVEALMAGTHDDGGDHGMDVRTGRFVTRVTENLLRAFAQGPAALHHPAPRDNLHEIYA</sequence>
<gene>
    <name evidence="3" type="ORF">ACFP3V_10190</name>
</gene>
<keyword evidence="4" id="KW-1185">Reference proteome</keyword>
<protein>
    <submittedName>
        <fullName evidence="3">N,N-dimethylformamidase beta subunit family domain-containing protein</fullName>
    </submittedName>
</protein>
<feature type="region of interest" description="Disordered" evidence="1">
    <location>
        <begin position="41"/>
        <end position="84"/>
    </location>
</feature>
<dbReference type="InterPro" id="IPR006311">
    <property type="entry name" value="TAT_signal"/>
</dbReference>
<evidence type="ECO:0000259" key="2">
    <source>
        <dbReference type="Pfam" id="PF20254"/>
    </source>
</evidence>
<dbReference type="Proteomes" id="UP001596174">
    <property type="component" value="Unassembled WGS sequence"/>
</dbReference>
<feature type="compositionally biased region" description="Polar residues" evidence="1">
    <location>
        <begin position="1"/>
        <end position="13"/>
    </location>
</feature>
<feature type="region of interest" description="Disordered" evidence="1">
    <location>
        <begin position="1"/>
        <end position="23"/>
    </location>
</feature>
<dbReference type="Pfam" id="PF20254">
    <property type="entry name" value="DMFA2_C"/>
    <property type="match status" value="1"/>
</dbReference>
<feature type="compositionally biased region" description="Low complexity" evidence="1">
    <location>
        <begin position="41"/>
        <end position="70"/>
    </location>
</feature>
<reference evidence="4" key="1">
    <citation type="journal article" date="2019" name="Int. J. Syst. Evol. Microbiol.">
        <title>The Global Catalogue of Microorganisms (GCM) 10K type strain sequencing project: providing services to taxonomists for standard genome sequencing and annotation.</title>
        <authorList>
            <consortium name="The Broad Institute Genomics Platform"/>
            <consortium name="The Broad Institute Genome Sequencing Center for Infectious Disease"/>
            <person name="Wu L."/>
            <person name="Ma J."/>
        </authorList>
    </citation>
    <scope>NUCLEOTIDE SEQUENCE [LARGE SCALE GENOMIC DNA]</scope>
    <source>
        <strain evidence="4">JCM 4816</strain>
    </source>
</reference>
<dbReference type="EMBL" id="JBHSQJ010000036">
    <property type="protein sequence ID" value="MFC5907590.1"/>
    <property type="molecule type" value="Genomic_DNA"/>
</dbReference>
<proteinExistence type="predicted"/>
<organism evidence="3 4">
    <name type="scientific">Streptacidiphilus monticola</name>
    <dbReference type="NCBI Taxonomy" id="2161674"/>
    <lineage>
        <taxon>Bacteria</taxon>
        <taxon>Bacillati</taxon>
        <taxon>Actinomycetota</taxon>
        <taxon>Actinomycetes</taxon>
        <taxon>Kitasatosporales</taxon>
        <taxon>Streptomycetaceae</taxon>
        <taxon>Streptacidiphilus</taxon>
    </lineage>
</organism>
<dbReference type="RefSeq" id="WP_380582168.1">
    <property type="nucleotide sequence ID" value="NZ_JBHSQJ010000036.1"/>
</dbReference>
<evidence type="ECO:0000313" key="3">
    <source>
        <dbReference type="EMBL" id="MFC5907590.1"/>
    </source>
</evidence>
<dbReference type="InterPro" id="IPR046540">
    <property type="entry name" value="DMFA2_C"/>
</dbReference>
<accession>A0ABW1FYL1</accession>
<evidence type="ECO:0000256" key="1">
    <source>
        <dbReference type="SAM" id="MobiDB-lite"/>
    </source>
</evidence>